<keyword evidence="2" id="KW-1185">Reference proteome</keyword>
<reference evidence="1" key="1">
    <citation type="submission" date="2022-12" db="EMBL/GenBank/DDBJ databases">
        <title>Genome Sequence of Lasiodiplodia mahajangana.</title>
        <authorList>
            <person name="Buettner E."/>
        </authorList>
    </citation>
    <scope>NUCLEOTIDE SEQUENCE</scope>
    <source>
        <strain evidence="1">VT137</strain>
    </source>
</reference>
<dbReference type="EMBL" id="JAPUUL010002333">
    <property type="protein sequence ID" value="KAJ8125492.1"/>
    <property type="molecule type" value="Genomic_DNA"/>
</dbReference>
<sequence>MATRLDTADPGPFSEPAEADEDGPANWEARTNDPSSAMHRSPQRGPGKRGLATAGDIPVYDFDNAGHDDASKQVSK</sequence>
<proteinExistence type="predicted"/>
<accession>A0ACC2JDM9</accession>
<comment type="caution">
    <text evidence="1">The sequence shown here is derived from an EMBL/GenBank/DDBJ whole genome shotgun (WGS) entry which is preliminary data.</text>
</comment>
<organism evidence="1 2">
    <name type="scientific">Lasiodiplodia mahajangana</name>
    <dbReference type="NCBI Taxonomy" id="1108764"/>
    <lineage>
        <taxon>Eukaryota</taxon>
        <taxon>Fungi</taxon>
        <taxon>Dikarya</taxon>
        <taxon>Ascomycota</taxon>
        <taxon>Pezizomycotina</taxon>
        <taxon>Dothideomycetes</taxon>
        <taxon>Dothideomycetes incertae sedis</taxon>
        <taxon>Botryosphaeriales</taxon>
        <taxon>Botryosphaeriaceae</taxon>
        <taxon>Lasiodiplodia</taxon>
    </lineage>
</organism>
<dbReference type="Proteomes" id="UP001153332">
    <property type="component" value="Unassembled WGS sequence"/>
</dbReference>
<protein>
    <submittedName>
        <fullName evidence="1">Uncharacterized protein</fullName>
    </submittedName>
</protein>
<evidence type="ECO:0000313" key="2">
    <source>
        <dbReference type="Proteomes" id="UP001153332"/>
    </source>
</evidence>
<name>A0ACC2JDM9_9PEZI</name>
<gene>
    <name evidence="1" type="ORF">O1611_g8148</name>
</gene>
<evidence type="ECO:0000313" key="1">
    <source>
        <dbReference type="EMBL" id="KAJ8125492.1"/>
    </source>
</evidence>